<comment type="caution">
    <text evidence="3">The sequence shown here is derived from an EMBL/GenBank/DDBJ whole genome shotgun (WGS) entry which is preliminary data.</text>
</comment>
<protein>
    <recommendedName>
        <fullName evidence="2">HNH nuclease domain-containing protein</fullName>
    </recommendedName>
</protein>
<dbReference type="InterPro" id="IPR003615">
    <property type="entry name" value="HNH_nuc"/>
</dbReference>
<evidence type="ECO:0000313" key="4">
    <source>
        <dbReference type="Proteomes" id="UP001239085"/>
    </source>
</evidence>
<dbReference type="Proteomes" id="UP001239085">
    <property type="component" value="Unassembled WGS sequence"/>
</dbReference>
<dbReference type="Gene3D" id="1.10.30.50">
    <property type="match status" value="1"/>
</dbReference>
<evidence type="ECO:0000256" key="1">
    <source>
        <dbReference type="SAM" id="MobiDB-lite"/>
    </source>
</evidence>
<evidence type="ECO:0000259" key="2">
    <source>
        <dbReference type="SMART" id="SM00507"/>
    </source>
</evidence>
<reference evidence="3 4" key="1">
    <citation type="submission" date="2023-07" db="EMBL/GenBank/DDBJ databases">
        <title>Comparative genomics of wheat-associated soil bacteria to identify genetic determinants of phenazine resistance.</title>
        <authorList>
            <person name="Mouncey N."/>
        </authorList>
    </citation>
    <scope>NUCLEOTIDE SEQUENCE [LARGE SCALE GENOMIC DNA]</scope>
    <source>
        <strain evidence="3 4">W2I7</strain>
    </source>
</reference>
<name>A0ABU0P7L8_9MICO</name>
<accession>A0ABU0P7L8</accession>
<evidence type="ECO:0000313" key="3">
    <source>
        <dbReference type="EMBL" id="MDQ0643333.1"/>
    </source>
</evidence>
<gene>
    <name evidence="3" type="ORF">QFZ46_001493</name>
</gene>
<feature type="region of interest" description="Disordered" evidence="1">
    <location>
        <begin position="464"/>
        <end position="491"/>
    </location>
</feature>
<proteinExistence type="predicted"/>
<feature type="compositionally biased region" description="Basic and acidic residues" evidence="1">
    <location>
        <begin position="478"/>
        <end position="491"/>
    </location>
</feature>
<sequence>MHKVVEQLKGLEDSLNAVARGAFADEVISELSNADLAELLVTCGRMQRRIEGMQIESTVMVVERSAPMYDDRITLAYGCSTPADLLRMLTLCDTHAARRMVRAARWMRRERSVTEGCFLPAYPRLRDAMVAGDIGVAGLVSAIAPLEQSGPRILEAELQEADRQLGAFARGIDSVTDSESDAVSSGPLPTPEELGLLSQVLVAYLDQDGAEPEDQRAARRRGLSIGALREGTVPVRGELLPEVAGQLQLLLDAQLNPRVEAPEEAPGVHFVPSDELPDEDLARADSRTRTQKQHDAFAAILNAAASSNQMPTLGGAAPTLVVAIDAADYATGKGWAQVLNTGAFIPARVAAQTGCAGSIQRVLFDDNGRIVSIGTSARIFNALQRRAITLRDGGCIIPGCTVPATWCEIHHVREHADGGPTHTDNGVLLCWWHHRNLHLSEWRIRMRDGVPEVRGPRWWDPDQIWRSAGRGRSPASGRSRERERRREPATA</sequence>
<keyword evidence="4" id="KW-1185">Reference proteome</keyword>
<feature type="domain" description="HNH nuclease" evidence="2">
    <location>
        <begin position="383"/>
        <end position="435"/>
    </location>
</feature>
<dbReference type="SMART" id="SM00507">
    <property type="entry name" value="HNHc"/>
    <property type="match status" value="1"/>
</dbReference>
<feature type="compositionally biased region" description="Low complexity" evidence="1">
    <location>
        <begin position="466"/>
        <end position="477"/>
    </location>
</feature>
<dbReference type="Pfam" id="PF02720">
    <property type="entry name" value="DUF222"/>
    <property type="match status" value="1"/>
</dbReference>
<dbReference type="EMBL" id="JAUSXK010000001">
    <property type="protein sequence ID" value="MDQ0643333.1"/>
    <property type="molecule type" value="Genomic_DNA"/>
</dbReference>
<dbReference type="CDD" id="cd00085">
    <property type="entry name" value="HNHc"/>
    <property type="match status" value="1"/>
</dbReference>
<dbReference type="InterPro" id="IPR003870">
    <property type="entry name" value="DUF222"/>
</dbReference>
<dbReference type="RefSeq" id="WP_307359992.1">
    <property type="nucleotide sequence ID" value="NZ_JAUSXK010000001.1"/>
</dbReference>
<organism evidence="3 4">
    <name type="scientific">Microbacterium murale</name>
    <dbReference type="NCBI Taxonomy" id="1081040"/>
    <lineage>
        <taxon>Bacteria</taxon>
        <taxon>Bacillati</taxon>
        <taxon>Actinomycetota</taxon>
        <taxon>Actinomycetes</taxon>
        <taxon>Micrococcales</taxon>
        <taxon>Microbacteriaceae</taxon>
        <taxon>Microbacterium</taxon>
    </lineage>
</organism>